<evidence type="ECO:0000256" key="4">
    <source>
        <dbReference type="ARBA" id="ARBA00022679"/>
    </source>
</evidence>
<dbReference type="PRINTS" id="PR00344">
    <property type="entry name" value="BCTRLSENSOR"/>
</dbReference>
<keyword evidence="6" id="KW-0418">Kinase</keyword>
<dbReference type="CDD" id="cd00082">
    <property type="entry name" value="HisKA"/>
    <property type="match status" value="1"/>
</dbReference>
<sequence length="474" mass="53740">MIKKNDYDIDIDSIEIKDVIDIEVLQKFQDNYAKSMGIASIIVDRVGNPVTKTSLYTSFCNDFIHATDIGDRRCAKFHRRGGEEAYRTGRPYIYTCHGGLIDFAAPILIEGKQIGTILGGQVLTKKPDELTYIKIAEEMGIDPQKLVGSLKKIKIISEERLKAAAELLFIVANELSQIGYEELKLKRNSKSLEKEVIKKNLQLEESNEYNNLKTQLFSTVSHELKTPINIIYSSLQLLESFHKDSSSANTDEMFSKYSKVMKQNCFRLIRLVNNLIDMNKIELGFFNLKLKNNNVVKIVEDITLSIVEYARLKNINIVFDTQIEEKIIAIDEEKVERIMLNLLSNAIKFTDRGGKIYVNIYDEDSNILISVKDTGTGIPHDMLEKIFDTFTQVDASLRRNVEGSGIGLSIVKSLVKMHGGEVSVKSKLGFGSEFIVKLPLKLIKNKSNADKQETNNLNNRKEKAQIELSDIYFS</sequence>
<reference evidence="10 11" key="2">
    <citation type="submission" date="2020-06" db="EMBL/GenBank/DDBJ databases">
        <title>Complete Genome Sequence of Clostridium muelleri sp. nov. P21T, an Acid-Alcohol Producing Acetogen Isolated from Old Hay.</title>
        <authorList>
            <person name="Duncan K.E."/>
            <person name="Tanner R.S."/>
        </authorList>
    </citation>
    <scope>NUCLEOTIDE SEQUENCE [LARGE SCALE GENOMIC DNA]</scope>
    <source>
        <strain evidence="10 11">P21</strain>
    </source>
</reference>
<dbReference type="GO" id="GO:0005524">
    <property type="term" value="F:ATP binding"/>
    <property type="evidence" value="ECO:0007669"/>
    <property type="project" value="UniProtKB-KW"/>
</dbReference>
<evidence type="ECO:0000256" key="2">
    <source>
        <dbReference type="ARBA" id="ARBA00012438"/>
    </source>
</evidence>
<evidence type="ECO:0000256" key="1">
    <source>
        <dbReference type="ARBA" id="ARBA00000085"/>
    </source>
</evidence>
<keyword evidence="8" id="KW-0902">Two-component regulatory system</keyword>
<dbReference type="PANTHER" id="PTHR43711">
    <property type="entry name" value="TWO-COMPONENT HISTIDINE KINASE"/>
    <property type="match status" value="1"/>
</dbReference>
<gene>
    <name evidence="10" type="ORF">HBE96_16850</name>
</gene>
<keyword evidence="4" id="KW-0808">Transferase</keyword>
<dbReference type="Pfam" id="PF00512">
    <property type="entry name" value="HisKA"/>
    <property type="match status" value="1"/>
</dbReference>
<dbReference type="PANTHER" id="PTHR43711:SF26">
    <property type="entry name" value="SENSOR HISTIDINE KINASE RCSC"/>
    <property type="match status" value="1"/>
</dbReference>
<reference evidence="10 11" key="1">
    <citation type="submission" date="2020-04" db="EMBL/GenBank/DDBJ databases">
        <authorList>
            <person name="Doyle D.A."/>
        </authorList>
    </citation>
    <scope>NUCLEOTIDE SEQUENCE [LARGE SCALE GENOMIC DNA]</scope>
    <source>
        <strain evidence="10 11">P21</strain>
    </source>
</reference>
<dbReference type="InterPro" id="IPR018771">
    <property type="entry name" value="PocR_dom"/>
</dbReference>
<dbReference type="Pfam" id="PF10114">
    <property type="entry name" value="PocR"/>
    <property type="match status" value="1"/>
</dbReference>
<dbReference type="InterPro" id="IPR036890">
    <property type="entry name" value="HATPase_C_sf"/>
</dbReference>
<evidence type="ECO:0000259" key="9">
    <source>
        <dbReference type="PROSITE" id="PS50109"/>
    </source>
</evidence>
<dbReference type="FunFam" id="3.30.565.10:FF:000037">
    <property type="entry name" value="Hybrid sensor histidine kinase/response regulator"/>
    <property type="match status" value="1"/>
</dbReference>
<evidence type="ECO:0000256" key="5">
    <source>
        <dbReference type="ARBA" id="ARBA00022741"/>
    </source>
</evidence>
<dbReference type="SMART" id="SM00387">
    <property type="entry name" value="HATPase_c"/>
    <property type="match status" value="1"/>
</dbReference>
<organism evidence="10 11">
    <name type="scientific">Clostridium muellerianum</name>
    <dbReference type="NCBI Taxonomy" id="2716538"/>
    <lineage>
        <taxon>Bacteria</taxon>
        <taxon>Bacillati</taxon>
        <taxon>Bacillota</taxon>
        <taxon>Clostridia</taxon>
        <taxon>Eubacteriales</taxon>
        <taxon>Clostridiaceae</taxon>
        <taxon>Clostridium</taxon>
    </lineage>
</organism>
<dbReference type="InterPro" id="IPR050736">
    <property type="entry name" value="Sensor_HK_Regulatory"/>
</dbReference>
<comment type="caution">
    <text evidence="10">The sequence shown here is derived from an EMBL/GenBank/DDBJ whole genome shotgun (WGS) entry which is preliminary data.</text>
</comment>
<proteinExistence type="predicted"/>
<keyword evidence="7" id="KW-0067">ATP-binding</keyword>
<name>A0A7Y0EIW0_9CLOT</name>
<dbReference type="Gene3D" id="3.30.565.10">
    <property type="entry name" value="Histidine kinase-like ATPase, C-terminal domain"/>
    <property type="match status" value="1"/>
</dbReference>
<evidence type="ECO:0000256" key="8">
    <source>
        <dbReference type="ARBA" id="ARBA00023012"/>
    </source>
</evidence>
<dbReference type="Proteomes" id="UP000537131">
    <property type="component" value="Unassembled WGS sequence"/>
</dbReference>
<dbReference type="InterPro" id="IPR004358">
    <property type="entry name" value="Sig_transdc_His_kin-like_C"/>
</dbReference>
<keyword evidence="11" id="KW-1185">Reference proteome</keyword>
<protein>
    <recommendedName>
        <fullName evidence="2">histidine kinase</fullName>
        <ecNumber evidence="2">2.7.13.3</ecNumber>
    </recommendedName>
</protein>
<dbReference type="RefSeq" id="WP_169298888.1">
    <property type="nucleotide sequence ID" value="NZ_JABBNI010000036.1"/>
</dbReference>
<accession>A0A7Y0EIW0</accession>
<dbReference type="EC" id="2.7.13.3" evidence="2"/>
<dbReference type="SUPFAM" id="SSF55874">
    <property type="entry name" value="ATPase domain of HSP90 chaperone/DNA topoisomerase II/histidine kinase"/>
    <property type="match status" value="1"/>
</dbReference>
<keyword evidence="3" id="KW-0597">Phosphoprotein</keyword>
<dbReference type="PROSITE" id="PS50109">
    <property type="entry name" value="HIS_KIN"/>
    <property type="match status" value="1"/>
</dbReference>
<dbReference type="Pfam" id="PF02518">
    <property type="entry name" value="HATPase_c"/>
    <property type="match status" value="1"/>
</dbReference>
<dbReference type="SUPFAM" id="SSF47384">
    <property type="entry name" value="Homodimeric domain of signal transducing histidine kinase"/>
    <property type="match status" value="1"/>
</dbReference>
<dbReference type="AlphaFoldDB" id="A0A7Y0EIW0"/>
<evidence type="ECO:0000256" key="3">
    <source>
        <dbReference type="ARBA" id="ARBA00022553"/>
    </source>
</evidence>
<evidence type="ECO:0000256" key="6">
    <source>
        <dbReference type="ARBA" id="ARBA00022777"/>
    </source>
</evidence>
<feature type="domain" description="Histidine kinase" evidence="9">
    <location>
        <begin position="219"/>
        <end position="442"/>
    </location>
</feature>
<dbReference type="GO" id="GO:0000155">
    <property type="term" value="F:phosphorelay sensor kinase activity"/>
    <property type="evidence" value="ECO:0007669"/>
    <property type="project" value="InterPro"/>
</dbReference>
<dbReference type="InterPro" id="IPR003661">
    <property type="entry name" value="HisK_dim/P_dom"/>
</dbReference>
<dbReference type="Gene3D" id="1.10.287.130">
    <property type="match status" value="1"/>
</dbReference>
<comment type="catalytic activity">
    <reaction evidence="1">
        <text>ATP + protein L-histidine = ADP + protein N-phospho-L-histidine.</text>
        <dbReference type="EC" id="2.7.13.3"/>
    </reaction>
</comment>
<dbReference type="InterPro" id="IPR036097">
    <property type="entry name" value="HisK_dim/P_sf"/>
</dbReference>
<dbReference type="SMART" id="SM00388">
    <property type="entry name" value="HisKA"/>
    <property type="match status" value="1"/>
</dbReference>
<evidence type="ECO:0000256" key="7">
    <source>
        <dbReference type="ARBA" id="ARBA00022840"/>
    </source>
</evidence>
<dbReference type="EMBL" id="JABBNI010000036">
    <property type="protein sequence ID" value="NMM64295.1"/>
    <property type="molecule type" value="Genomic_DNA"/>
</dbReference>
<evidence type="ECO:0000313" key="10">
    <source>
        <dbReference type="EMBL" id="NMM64295.1"/>
    </source>
</evidence>
<evidence type="ECO:0000313" key="11">
    <source>
        <dbReference type="Proteomes" id="UP000537131"/>
    </source>
</evidence>
<dbReference type="InterPro" id="IPR003594">
    <property type="entry name" value="HATPase_dom"/>
</dbReference>
<dbReference type="InterPro" id="IPR005467">
    <property type="entry name" value="His_kinase_dom"/>
</dbReference>
<dbReference type="CDD" id="cd16922">
    <property type="entry name" value="HATPase_EvgS-ArcB-TorS-like"/>
    <property type="match status" value="1"/>
</dbReference>
<keyword evidence="5" id="KW-0547">Nucleotide-binding</keyword>